<proteinExistence type="predicted"/>
<dbReference type="PANTHER" id="PTHR11566">
    <property type="entry name" value="DYNAMIN"/>
    <property type="match status" value="1"/>
</dbReference>
<evidence type="ECO:0000256" key="3">
    <source>
        <dbReference type="SAM" id="Coils"/>
    </source>
</evidence>
<dbReference type="GO" id="GO:0005874">
    <property type="term" value="C:microtubule"/>
    <property type="evidence" value="ECO:0007669"/>
    <property type="project" value="TreeGrafter"/>
</dbReference>
<dbReference type="GO" id="GO:0005739">
    <property type="term" value="C:mitochondrion"/>
    <property type="evidence" value="ECO:0007669"/>
    <property type="project" value="TreeGrafter"/>
</dbReference>
<dbReference type="GO" id="GO:0006897">
    <property type="term" value="P:endocytosis"/>
    <property type="evidence" value="ECO:0007669"/>
    <property type="project" value="TreeGrafter"/>
</dbReference>
<dbReference type="GO" id="GO:0016020">
    <property type="term" value="C:membrane"/>
    <property type="evidence" value="ECO:0007669"/>
    <property type="project" value="TreeGrafter"/>
</dbReference>
<dbReference type="GO" id="GO:0005525">
    <property type="term" value="F:GTP binding"/>
    <property type="evidence" value="ECO:0007669"/>
    <property type="project" value="InterPro"/>
</dbReference>
<evidence type="ECO:0008006" key="9">
    <source>
        <dbReference type="Google" id="ProtNLM"/>
    </source>
</evidence>
<feature type="compositionally biased region" description="Low complexity" evidence="4">
    <location>
        <begin position="780"/>
        <end position="791"/>
    </location>
</feature>
<feature type="compositionally biased region" description="Basic and acidic residues" evidence="4">
    <location>
        <begin position="730"/>
        <end position="754"/>
    </location>
</feature>
<dbReference type="PANTHER" id="PTHR11566:SF66">
    <property type="entry name" value="INTERFERON-INDUCED GTP-BINDING PROTEIN MX"/>
    <property type="match status" value="1"/>
</dbReference>
<dbReference type="AlphaFoldDB" id="A0A8H4PBC1"/>
<dbReference type="OrthoDB" id="415706at2759"/>
<accession>A0A8H4PBC1</accession>
<dbReference type="SUPFAM" id="SSF52540">
    <property type="entry name" value="P-loop containing nucleoside triphosphate hydrolases"/>
    <property type="match status" value="1"/>
</dbReference>
<dbReference type="InterPro" id="IPR020850">
    <property type="entry name" value="GED_dom"/>
</dbReference>
<dbReference type="FunFam" id="3.40.50.300:FF:001425">
    <property type="entry name" value="Dynamin GTPase, putative"/>
    <property type="match status" value="1"/>
</dbReference>
<dbReference type="GO" id="GO:0016559">
    <property type="term" value="P:peroxisome fission"/>
    <property type="evidence" value="ECO:0007669"/>
    <property type="project" value="TreeGrafter"/>
</dbReference>
<dbReference type="InterPro" id="IPR022812">
    <property type="entry name" value="Dynamin"/>
</dbReference>
<evidence type="ECO:0000313" key="8">
    <source>
        <dbReference type="Proteomes" id="UP000554235"/>
    </source>
</evidence>
<dbReference type="InterPro" id="IPR045063">
    <property type="entry name" value="Dynamin_N"/>
</dbReference>
<dbReference type="Pfam" id="PF00350">
    <property type="entry name" value="Dynamin_N"/>
    <property type="match status" value="1"/>
</dbReference>
<dbReference type="EMBL" id="JAADYS010001429">
    <property type="protein sequence ID" value="KAF4463051.1"/>
    <property type="molecule type" value="Genomic_DNA"/>
</dbReference>
<keyword evidence="2" id="KW-0342">GTP-binding</keyword>
<dbReference type="InterPro" id="IPR030381">
    <property type="entry name" value="G_DYNAMIN_dom"/>
</dbReference>
<dbReference type="GO" id="GO:0048312">
    <property type="term" value="P:intracellular distribution of mitochondria"/>
    <property type="evidence" value="ECO:0007669"/>
    <property type="project" value="TreeGrafter"/>
</dbReference>
<evidence type="ECO:0000259" key="5">
    <source>
        <dbReference type="PROSITE" id="PS51388"/>
    </source>
</evidence>
<comment type="caution">
    <text evidence="7">The sequence shown here is derived from an EMBL/GenBank/DDBJ whole genome shotgun (WGS) entry which is preliminary data.</text>
</comment>
<dbReference type="InterPro" id="IPR000375">
    <property type="entry name" value="Dynamin_stalk"/>
</dbReference>
<dbReference type="PROSITE" id="PS51388">
    <property type="entry name" value="GED"/>
    <property type="match status" value="1"/>
</dbReference>
<keyword evidence="3" id="KW-0175">Coiled coil</keyword>
<keyword evidence="8" id="KW-1185">Reference proteome</keyword>
<feature type="compositionally biased region" description="Basic and acidic residues" evidence="4">
    <location>
        <begin position="814"/>
        <end position="833"/>
    </location>
</feature>
<dbReference type="GO" id="GO:0003924">
    <property type="term" value="F:GTPase activity"/>
    <property type="evidence" value="ECO:0007669"/>
    <property type="project" value="InterPro"/>
</dbReference>
<dbReference type="PRINTS" id="PR00195">
    <property type="entry name" value="DYNAMIN"/>
</dbReference>
<dbReference type="PROSITE" id="PS51718">
    <property type="entry name" value="G_DYNAMIN_2"/>
    <property type="match status" value="1"/>
</dbReference>
<sequence>MRPSIESSLGDQGLATEQRSLLDLIDKLQFAQLDDVKLPQIVVVGDQSAGKSSVLEALTGTPFPRDAGACTRFATEIRMRRAKETKLKVSIIPDKTRPYNDQARLLQWGGDVTGDTPFDAMMRDATELIAPKSIPGRFAARDILVVEKSGPDMPLLTLVDLPGLVRVANRDQSESDIQTIETLSDRYMKSTRTIILAVIGGNNDYVQAPILKKARHFDPSGSRTIGVLTKPDMTERIGLEEKFIELVMNKDQENNFKLGWYVLLNPGPGERFQTPEERAQREADFFTRGKWAALPPHMWGIGALRAKLSTQLQRHIGKHVKTLRRQIQQALEGCEAQLKAMGVGKDTPEEMRFQMGELFTASNNLVTPAVNGNYKNPFGERFFARQSSPKGTPSQKLRARIREESERFAKRFRQHGRKVTFQNNQPAGAPNGVNGATNLPVAGTVGDRSKKDFAEYEVEPLLRQIRGNELPLDSNPRAPYILFQDYSRNWPVLAQEYKDNVGVICNEFLADVIDYVWPMRMRDPLRMHFLEVKMKELIEGADTELGRLTDDMELEVQPFDPEYEERLRKWRAEATENGGTYSEAEEVLEKMLIYYDLTARIFTRNVITQVVERHLLLGMLRLFNPIEILRMRDNTIEAIAAENKETRERRKTLQVQKKAIEEARSICASLAMRSELRAYEDEPEDDVPTDDEDQTPREVTRRQVGAPQNGAPQSGLLPAQPAQPAPPPPRSHDSVRRSNRDSRDERSNREEQRSSRPPVTPQEAYQQNNPYRQEWEPVYSSQSQEQPQQPGNAPPPPPRPSKVGLGDTEAYYDTARRTDSYNESPGRSDNRREGARHRLVNAMRMGGN</sequence>
<feature type="compositionally biased region" description="Acidic residues" evidence="4">
    <location>
        <begin position="681"/>
        <end position="693"/>
    </location>
</feature>
<dbReference type="CDD" id="cd08771">
    <property type="entry name" value="DLP_1"/>
    <property type="match status" value="1"/>
</dbReference>
<dbReference type="Proteomes" id="UP000554235">
    <property type="component" value="Unassembled WGS sequence"/>
</dbReference>
<dbReference type="Gene3D" id="3.40.50.300">
    <property type="entry name" value="P-loop containing nucleotide triphosphate hydrolases"/>
    <property type="match status" value="1"/>
</dbReference>
<feature type="region of interest" description="Disordered" evidence="4">
    <location>
        <begin position="677"/>
        <end position="848"/>
    </location>
</feature>
<dbReference type="SMART" id="SM00053">
    <property type="entry name" value="DYNc"/>
    <property type="match status" value="1"/>
</dbReference>
<gene>
    <name evidence="7" type="ORF">FALBO_10144</name>
</gene>
<evidence type="ECO:0000256" key="1">
    <source>
        <dbReference type="ARBA" id="ARBA00022741"/>
    </source>
</evidence>
<reference evidence="7 8" key="1">
    <citation type="submission" date="2020-01" db="EMBL/GenBank/DDBJ databases">
        <title>Identification and distribution of gene clusters putatively required for synthesis of sphingolipid metabolism inhibitors in phylogenetically diverse species of the filamentous fungus Fusarium.</title>
        <authorList>
            <person name="Kim H.-S."/>
            <person name="Busman M."/>
            <person name="Brown D.W."/>
            <person name="Divon H."/>
            <person name="Uhlig S."/>
            <person name="Proctor R.H."/>
        </authorList>
    </citation>
    <scope>NUCLEOTIDE SEQUENCE [LARGE SCALE GENOMIC DNA]</scope>
    <source>
        <strain evidence="7 8">NRRL 20459</strain>
    </source>
</reference>
<feature type="domain" description="Dynamin-type G" evidence="6">
    <location>
        <begin position="35"/>
        <end position="321"/>
    </location>
</feature>
<feature type="region of interest" description="Disordered" evidence="4">
    <location>
        <begin position="421"/>
        <end position="444"/>
    </location>
</feature>
<evidence type="ECO:0000256" key="2">
    <source>
        <dbReference type="ARBA" id="ARBA00023134"/>
    </source>
</evidence>
<feature type="domain" description="GED" evidence="5">
    <location>
        <begin position="584"/>
        <end position="675"/>
    </location>
</feature>
<dbReference type="GO" id="GO:0000266">
    <property type="term" value="P:mitochondrial fission"/>
    <property type="evidence" value="ECO:0007669"/>
    <property type="project" value="TreeGrafter"/>
</dbReference>
<dbReference type="GO" id="GO:0008017">
    <property type="term" value="F:microtubule binding"/>
    <property type="evidence" value="ECO:0007669"/>
    <property type="project" value="TreeGrafter"/>
</dbReference>
<evidence type="ECO:0000259" key="6">
    <source>
        <dbReference type="PROSITE" id="PS51718"/>
    </source>
</evidence>
<dbReference type="InterPro" id="IPR001401">
    <property type="entry name" value="Dynamin_GTPase"/>
</dbReference>
<name>A0A8H4PBC1_9HYPO</name>
<organism evidence="7 8">
    <name type="scientific">Fusarium albosuccineum</name>
    <dbReference type="NCBI Taxonomy" id="1237068"/>
    <lineage>
        <taxon>Eukaryota</taxon>
        <taxon>Fungi</taxon>
        <taxon>Dikarya</taxon>
        <taxon>Ascomycota</taxon>
        <taxon>Pezizomycotina</taxon>
        <taxon>Sordariomycetes</taxon>
        <taxon>Hypocreomycetidae</taxon>
        <taxon>Hypocreales</taxon>
        <taxon>Nectriaceae</taxon>
        <taxon>Fusarium</taxon>
        <taxon>Fusarium decemcellulare species complex</taxon>
    </lineage>
</organism>
<keyword evidence="1" id="KW-0547">Nucleotide-binding</keyword>
<protein>
    <recommendedName>
        <fullName evidence="9">Interferon-regulated resistance GTP-binding protein</fullName>
    </recommendedName>
</protein>
<evidence type="ECO:0000313" key="7">
    <source>
        <dbReference type="EMBL" id="KAF4463051.1"/>
    </source>
</evidence>
<evidence type="ECO:0000256" key="4">
    <source>
        <dbReference type="SAM" id="MobiDB-lite"/>
    </source>
</evidence>
<feature type="coiled-coil region" evidence="3">
    <location>
        <begin position="636"/>
        <end position="663"/>
    </location>
</feature>
<dbReference type="Pfam" id="PF01031">
    <property type="entry name" value="Dynamin_M"/>
    <property type="match status" value="1"/>
</dbReference>
<dbReference type="InterPro" id="IPR027417">
    <property type="entry name" value="P-loop_NTPase"/>
</dbReference>